<organism evidence="1 2">
    <name type="scientific">Tessaracoccus flavus</name>
    <dbReference type="NCBI Taxonomy" id="1610493"/>
    <lineage>
        <taxon>Bacteria</taxon>
        <taxon>Bacillati</taxon>
        <taxon>Actinomycetota</taxon>
        <taxon>Actinomycetes</taxon>
        <taxon>Propionibacteriales</taxon>
        <taxon>Propionibacteriaceae</taxon>
        <taxon>Tessaracoccus</taxon>
    </lineage>
</organism>
<accession>A0A1Q2CHA2</accession>
<gene>
    <name evidence="1" type="ORF">RPIT_12100</name>
</gene>
<dbReference type="Proteomes" id="UP000188324">
    <property type="component" value="Chromosome"/>
</dbReference>
<dbReference type="OrthoDB" id="3727872at2"/>
<dbReference type="KEGG" id="tfl:RPIT_12100"/>
<proteinExistence type="predicted"/>
<reference evidence="1 2" key="1">
    <citation type="journal article" date="2016" name="Int. J. Syst. Evol. Microbiol.">
        <title>Tessaracoccus flavus sp. nov., isolated from the drainage system of a lindane-producing factory.</title>
        <authorList>
            <person name="Kumari R."/>
            <person name="Singh P."/>
            <person name="Schumann P."/>
            <person name="Lal R."/>
        </authorList>
    </citation>
    <scope>NUCLEOTIDE SEQUENCE [LARGE SCALE GENOMIC DNA]</scope>
    <source>
        <strain evidence="1 2">RP1T</strain>
    </source>
</reference>
<dbReference type="EMBL" id="CP019605">
    <property type="protein sequence ID" value="AQP45453.1"/>
    <property type="molecule type" value="Genomic_DNA"/>
</dbReference>
<dbReference type="RefSeq" id="WP_077343622.1">
    <property type="nucleotide sequence ID" value="NZ_CP019605.1"/>
</dbReference>
<dbReference type="AlphaFoldDB" id="A0A1Q2CHA2"/>
<name>A0A1Q2CHA2_9ACTN</name>
<sequence length="175" mass="19288">MQFTLHTTSASGRQEAATAGWWVARQDGLVRVDVAGGSGGQQVAAEEALEAYRRLGLADLRYDERWVLVLSAKYPGSSDPLQTAANGSNTFYFSDILTFHEDLVQRLYDVNVKMLRTADWGKQGGRDLWFTVADPGGLTSAAEAEAWCAARFPELSGEVLQNQCLPRRMRAPHHS</sequence>
<evidence type="ECO:0000313" key="2">
    <source>
        <dbReference type="Proteomes" id="UP000188324"/>
    </source>
</evidence>
<keyword evidence="2" id="KW-1185">Reference proteome</keyword>
<protein>
    <submittedName>
        <fullName evidence="1">Uncharacterized protein</fullName>
    </submittedName>
</protein>
<evidence type="ECO:0000313" key="1">
    <source>
        <dbReference type="EMBL" id="AQP45453.1"/>
    </source>
</evidence>